<keyword evidence="3" id="KW-1185">Reference proteome</keyword>
<evidence type="ECO:0000313" key="3">
    <source>
        <dbReference type="Proteomes" id="UP000029492"/>
    </source>
</evidence>
<protein>
    <submittedName>
        <fullName evidence="2">Protein of unassigned function</fullName>
    </submittedName>
</protein>
<dbReference type="AlphaFoldDB" id="A0A089NYM1"/>
<dbReference type="STRING" id="693986.MOC_4737"/>
<dbReference type="Proteomes" id="UP000029492">
    <property type="component" value="Chromosome"/>
</dbReference>
<name>A0A089NYM1_9HYPH</name>
<dbReference type="EMBL" id="CP003811">
    <property type="protein sequence ID" value="AIQ92492.1"/>
    <property type="molecule type" value="Genomic_DNA"/>
</dbReference>
<feature type="region of interest" description="Disordered" evidence="1">
    <location>
        <begin position="1"/>
        <end position="28"/>
    </location>
</feature>
<reference evidence="2 3" key="1">
    <citation type="journal article" date="2014" name="PLoS ONE">
        <title>Genome Information of Methylobacterium oryzae, a Plant-Probiotic Methylotroph in the Phyllosphere.</title>
        <authorList>
            <person name="Kwak M.J."/>
            <person name="Jeong H."/>
            <person name="Madhaiyan M."/>
            <person name="Lee Y."/>
            <person name="Sa T.M."/>
            <person name="Oh T.K."/>
            <person name="Kim J.F."/>
        </authorList>
    </citation>
    <scope>NUCLEOTIDE SEQUENCE [LARGE SCALE GENOMIC DNA]</scope>
    <source>
        <strain evidence="2 3">CBMB20</strain>
    </source>
</reference>
<feature type="compositionally biased region" description="Basic and acidic residues" evidence="1">
    <location>
        <begin position="14"/>
        <end position="23"/>
    </location>
</feature>
<gene>
    <name evidence="2" type="ORF">MOC_4737</name>
</gene>
<sequence length="72" mass="7421">MPSSGVSPAGGLPDAHRSPERLEAGPARKSLALLTIGGRMLSRADARSVLVFGATGRWLIRRTRHSAGGATG</sequence>
<dbReference type="KEGG" id="mor:MOC_4737"/>
<proteinExistence type="predicted"/>
<organism evidence="2 3">
    <name type="scientific">Methylobacterium oryzae CBMB20</name>
    <dbReference type="NCBI Taxonomy" id="693986"/>
    <lineage>
        <taxon>Bacteria</taxon>
        <taxon>Pseudomonadati</taxon>
        <taxon>Pseudomonadota</taxon>
        <taxon>Alphaproteobacteria</taxon>
        <taxon>Hyphomicrobiales</taxon>
        <taxon>Methylobacteriaceae</taxon>
        <taxon>Methylobacterium</taxon>
    </lineage>
</organism>
<evidence type="ECO:0000256" key="1">
    <source>
        <dbReference type="SAM" id="MobiDB-lite"/>
    </source>
</evidence>
<accession>A0A089NYM1</accession>
<dbReference type="HOGENOM" id="CLU_2717767_0_0_5"/>
<evidence type="ECO:0000313" key="2">
    <source>
        <dbReference type="EMBL" id="AIQ92492.1"/>
    </source>
</evidence>